<dbReference type="SUPFAM" id="SSF81383">
    <property type="entry name" value="F-box domain"/>
    <property type="match status" value="1"/>
</dbReference>
<proteinExistence type="predicted"/>
<reference evidence="3" key="1">
    <citation type="journal article" date="2020" name="Stud. Mycol.">
        <title>101 Dothideomycetes genomes: a test case for predicting lifestyles and emergence of pathogens.</title>
        <authorList>
            <person name="Haridas S."/>
            <person name="Albert R."/>
            <person name="Binder M."/>
            <person name="Bloem J."/>
            <person name="Labutti K."/>
            <person name="Salamov A."/>
            <person name="Andreopoulos B."/>
            <person name="Baker S."/>
            <person name="Barry K."/>
            <person name="Bills G."/>
            <person name="Bluhm B."/>
            <person name="Cannon C."/>
            <person name="Castanera R."/>
            <person name="Culley D."/>
            <person name="Daum C."/>
            <person name="Ezra D."/>
            <person name="Gonzalez J."/>
            <person name="Henrissat B."/>
            <person name="Kuo A."/>
            <person name="Liang C."/>
            <person name="Lipzen A."/>
            <person name="Lutzoni F."/>
            <person name="Magnuson J."/>
            <person name="Mondo S."/>
            <person name="Nolan M."/>
            <person name="Ohm R."/>
            <person name="Pangilinan J."/>
            <person name="Park H.-J."/>
            <person name="Ramirez L."/>
            <person name="Alfaro M."/>
            <person name="Sun H."/>
            <person name="Tritt A."/>
            <person name="Yoshinaga Y."/>
            <person name="Zwiers L.-H."/>
            <person name="Turgeon B."/>
            <person name="Goodwin S."/>
            <person name="Spatafora J."/>
            <person name="Crous P."/>
            <person name="Grigoriev I."/>
        </authorList>
    </citation>
    <scope>NUCLEOTIDE SEQUENCE</scope>
    <source>
        <strain evidence="3">CBS 113979</strain>
    </source>
</reference>
<dbReference type="Proteomes" id="UP000800041">
    <property type="component" value="Unassembled WGS sequence"/>
</dbReference>
<feature type="domain" description="F-box" evidence="2">
    <location>
        <begin position="61"/>
        <end position="105"/>
    </location>
</feature>
<dbReference type="SUPFAM" id="SSF52047">
    <property type="entry name" value="RNI-like"/>
    <property type="match status" value="1"/>
</dbReference>
<dbReference type="Pfam" id="PF12937">
    <property type="entry name" value="F-box-like"/>
    <property type="match status" value="1"/>
</dbReference>
<dbReference type="InterPro" id="IPR032675">
    <property type="entry name" value="LRR_dom_sf"/>
</dbReference>
<gene>
    <name evidence="3" type="ORF">K402DRAFT_398494</name>
</gene>
<feature type="region of interest" description="Disordered" evidence="1">
    <location>
        <begin position="1"/>
        <end position="43"/>
    </location>
</feature>
<dbReference type="OrthoDB" id="3793415at2759"/>
<dbReference type="InterPro" id="IPR001810">
    <property type="entry name" value="F-box_dom"/>
</dbReference>
<evidence type="ECO:0000313" key="4">
    <source>
        <dbReference type="Proteomes" id="UP000800041"/>
    </source>
</evidence>
<organism evidence="3 4">
    <name type="scientific">Aulographum hederae CBS 113979</name>
    <dbReference type="NCBI Taxonomy" id="1176131"/>
    <lineage>
        <taxon>Eukaryota</taxon>
        <taxon>Fungi</taxon>
        <taxon>Dikarya</taxon>
        <taxon>Ascomycota</taxon>
        <taxon>Pezizomycotina</taxon>
        <taxon>Dothideomycetes</taxon>
        <taxon>Pleosporomycetidae</taxon>
        <taxon>Aulographales</taxon>
        <taxon>Aulographaceae</taxon>
    </lineage>
</organism>
<dbReference type="AlphaFoldDB" id="A0A6G1GKZ0"/>
<dbReference type="Gene3D" id="3.80.10.10">
    <property type="entry name" value="Ribonuclease Inhibitor"/>
    <property type="match status" value="1"/>
</dbReference>
<keyword evidence="4" id="KW-1185">Reference proteome</keyword>
<evidence type="ECO:0000259" key="2">
    <source>
        <dbReference type="Pfam" id="PF12937"/>
    </source>
</evidence>
<name>A0A6G1GKZ0_9PEZI</name>
<protein>
    <recommendedName>
        <fullName evidence="2">F-box domain-containing protein</fullName>
    </recommendedName>
</protein>
<evidence type="ECO:0000313" key="3">
    <source>
        <dbReference type="EMBL" id="KAF1981512.1"/>
    </source>
</evidence>
<dbReference type="EMBL" id="ML977198">
    <property type="protein sequence ID" value="KAF1981512.1"/>
    <property type="molecule type" value="Genomic_DNA"/>
</dbReference>
<feature type="compositionally biased region" description="Polar residues" evidence="1">
    <location>
        <begin position="1"/>
        <end position="10"/>
    </location>
</feature>
<dbReference type="InterPro" id="IPR036047">
    <property type="entry name" value="F-box-like_dom_sf"/>
</dbReference>
<evidence type="ECO:0000256" key="1">
    <source>
        <dbReference type="SAM" id="MobiDB-lite"/>
    </source>
</evidence>
<accession>A0A6G1GKZ0</accession>
<sequence length="621" mass="69824">MAEQTITRSLQPAIDPPDMPQEKEQSGDRPGSPNTVAIPGHSSELLPRLPENVKVEKLSLDGLPAELQIEIFKQVQHPADLVNVCLVSKKLHQNCLPALYRDITIDITDRDASRHTAMMLARENDGPNYVRALNLIYRSVESRTDDDKNDDNLLYALEVAMYVLGGIPKDKLRSFSWDSTTLLSTKLFFLLFKKQSNLKHIELSPVLHEPSLRLVDEFLKYPSHAKAVRNITSINIVPECTDCLDLAQAVLSRAINPINRFGLSIANIDAVVAPAAINPTGQVGDIVFSSIFKHRSNPTFAPMMLSSLYLEKVDLSYCKSTWCTAMSFGKLKTLQLRECIRPDLLLDALLFPLHGVAAELKHFNFFHSEALGERLIIPAIDRFLGSFTGLMTLQLRVVNDGTLPTIATLARHAETLETLYLSTWIYMGKYKSWAEADQLARLFKDMKNLKELAMPFHQLPLALDPWGTYNFRTIALPAIADHLPSLVTLNPLNWPKCQTAALGLPLKTYKASMRNIATVIFQDIQDHLPEGTESKLKLVVFGEDDSFEKYTSHLAGLVEASRNDLRRMMFLKVQGKEHYDDLDDNVVAVKIREEQVKRLGLPCETLACDFKYMMPGPNVMD</sequence>